<evidence type="ECO:0000313" key="2">
    <source>
        <dbReference type="Proteomes" id="UP001056120"/>
    </source>
</evidence>
<name>A0ACB8XYE3_9ASTR</name>
<organism evidence="1 2">
    <name type="scientific">Smallanthus sonchifolius</name>
    <dbReference type="NCBI Taxonomy" id="185202"/>
    <lineage>
        <taxon>Eukaryota</taxon>
        <taxon>Viridiplantae</taxon>
        <taxon>Streptophyta</taxon>
        <taxon>Embryophyta</taxon>
        <taxon>Tracheophyta</taxon>
        <taxon>Spermatophyta</taxon>
        <taxon>Magnoliopsida</taxon>
        <taxon>eudicotyledons</taxon>
        <taxon>Gunneridae</taxon>
        <taxon>Pentapetalae</taxon>
        <taxon>asterids</taxon>
        <taxon>campanulids</taxon>
        <taxon>Asterales</taxon>
        <taxon>Asteraceae</taxon>
        <taxon>Asteroideae</taxon>
        <taxon>Heliantheae alliance</taxon>
        <taxon>Millerieae</taxon>
        <taxon>Smallanthus</taxon>
    </lineage>
</organism>
<accession>A0ACB8XYE3</accession>
<reference evidence="1 2" key="2">
    <citation type="journal article" date="2022" name="Mol. Ecol. Resour.">
        <title>The genomes of chicory, endive, great burdock and yacon provide insights into Asteraceae paleo-polyploidization history and plant inulin production.</title>
        <authorList>
            <person name="Fan W."/>
            <person name="Wang S."/>
            <person name="Wang H."/>
            <person name="Wang A."/>
            <person name="Jiang F."/>
            <person name="Liu H."/>
            <person name="Zhao H."/>
            <person name="Xu D."/>
            <person name="Zhang Y."/>
        </authorList>
    </citation>
    <scope>NUCLEOTIDE SEQUENCE [LARGE SCALE GENOMIC DNA]</scope>
    <source>
        <strain evidence="2">cv. Yunnan</strain>
        <tissue evidence="1">Leaves</tissue>
    </source>
</reference>
<sequence length="135" mass="15288">MMVLLVVTDASNRRCYCLKPILGFASLKLSAGDILYDLLFVSIHSGAFNTFVESKFPNLNLLPEELSETLKESLGDFYMENLTRSGQHVDGENSKPGCLMKTEVEYRACNLLKGLPSRFPIIKENFIWCRFTVLN</sequence>
<keyword evidence="2" id="KW-1185">Reference proteome</keyword>
<reference evidence="2" key="1">
    <citation type="journal article" date="2022" name="Mol. Ecol. Resour.">
        <title>The genomes of chicory, endive, great burdock and yacon provide insights into Asteraceae palaeo-polyploidization history and plant inulin production.</title>
        <authorList>
            <person name="Fan W."/>
            <person name="Wang S."/>
            <person name="Wang H."/>
            <person name="Wang A."/>
            <person name="Jiang F."/>
            <person name="Liu H."/>
            <person name="Zhao H."/>
            <person name="Xu D."/>
            <person name="Zhang Y."/>
        </authorList>
    </citation>
    <scope>NUCLEOTIDE SEQUENCE [LARGE SCALE GENOMIC DNA]</scope>
    <source>
        <strain evidence="2">cv. Yunnan</strain>
    </source>
</reference>
<dbReference type="Proteomes" id="UP001056120">
    <property type="component" value="Linkage Group LG29"/>
</dbReference>
<dbReference type="EMBL" id="CM042046">
    <property type="protein sequence ID" value="KAI3676222.1"/>
    <property type="molecule type" value="Genomic_DNA"/>
</dbReference>
<proteinExistence type="predicted"/>
<comment type="caution">
    <text evidence="1">The sequence shown here is derived from an EMBL/GenBank/DDBJ whole genome shotgun (WGS) entry which is preliminary data.</text>
</comment>
<evidence type="ECO:0000313" key="1">
    <source>
        <dbReference type="EMBL" id="KAI3676222.1"/>
    </source>
</evidence>
<protein>
    <submittedName>
        <fullName evidence="1">Uncharacterized protein</fullName>
    </submittedName>
</protein>
<gene>
    <name evidence="1" type="ORF">L1987_85823</name>
</gene>